<evidence type="ECO:0000313" key="5">
    <source>
        <dbReference type="Proteomes" id="UP000233551"/>
    </source>
</evidence>
<keyword evidence="5" id="KW-1185">Reference proteome</keyword>
<dbReference type="CDD" id="cd04051">
    <property type="entry name" value="C2_SRC2_like"/>
    <property type="match status" value="1"/>
</dbReference>
<evidence type="ECO:0000259" key="1">
    <source>
        <dbReference type="PROSITE" id="PS50004"/>
    </source>
</evidence>
<dbReference type="SUPFAM" id="SSF49562">
    <property type="entry name" value="C2 domain (Calcium/lipid-binding domain, CaLB)"/>
    <property type="match status" value="1"/>
</dbReference>
<dbReference type="InterPro" id="IPR000008">
    <property type="entry name" value="C2_dom"/>
</dbReference>
<dbReference type="OrthoDB" id="884464at2759"/>
<dbReference type="Gene3D" id="2.60.40.150">
    <property type="entry name" value="C2 domain"/>
    <property type="match status" value="1"/>
</dbReference>
<dbReference type="PANTHER" id="PTHR32246:SF17">
    <property type="entry name" value="BON1-ASSOCIATED PROTEIN 2"/>
    <property type="match status" value="1"/>
</dbReference>
<protein>
    <recommendedName>
        <fullName evidence="1">C2 domain-containing protein</fullName>
    </recommendedName>
</protein>
<gene>
    <name evidence="2" type="ORF">CDL15_Pgr018767</name>
    <name evidence="3" type="ORF">CRG98_030761</name>
</gene>
<reference evidence="2" key="2">
    <citation type="submission" date="2017-06" db="EMBL/GenBank/DDBJ databases">
        <title>The pomegranate genome and the genomics of punicalagin biosynthesis.</title>
        <authorList>
            <person name="Xu C."/>
        </authorList>
    </citation>
    <scope>NUCLEOTIDE SEQUENCE [LARGE SCALE GENOMIC DNA]</scope>
    <source>
        <tissue evidence="2">Fresh leaf</tissue>
    </source>
</reference>
<feature type="domain" description="C2" evidence="1">
    <location>
        <begin position="1"/>
        <end position="105"/>
    </location>
</feature>
<dbReference type="AlphaFoldDB" id="A0A218VUX6"/>
<organism evidence="2 4">
    <name type="scientific">Punica granatum</name>
    <name type="common">Pomegranate</name>
    <dbReference type="NCBI Taxonomy" id="22663"/>
    <lineage>
        <taxon>Eukaryota</taxon>
        <taxon>Viridiplantae</taxon>
        <taxon>Streptophyta</taxon>
        <taxon>Embryophyta</taxon>
        <taxon>Tracheophyta</taxon>
        <taxon>Spermatophyta</taxon>
        <taxon>Magnoliopsida</taxon>
        <taxon>eudicotyledons</taxon>
        <taxon>Gunneridae</taxon>
        <taxon>Pentapetalae</taxon>
        <taxon>rosids</taxon>
        <taxon>malvids</taxon>
        <taxon>Myrtales</taxon>
        <taxon>Lythraceae</taxon>
        <taxon>Punica</taxon>
    </lineage>
</organism>
<dbReference type="EMBL" id="PGOL01002323">
    <property type="protein sequence ID" value="PKI48823.1"/>
    <property type="molecule type" value="Genomic_DNA"/>
</dbReference>
<evidence type="ECO:0000313" key="2">
    <source>
        <dbReference type="EMBL" id="OWM64196.1"/>
    </source>
</evidence>
<evidence type="ECO:0000313" key="4">
    <source>
        <dbReference type="Proteomes" id="UP000197138"/>
    </source>
</evidence>
<accession>A0A218VUX6</accession>
<dbReference type="STRING" id="22663.A0A218VUX6"/>
<proteinExistence type="predicted"/>
<dbReference type="SMART" id="SM00239">
    <property type="entry name" value="C2"/>
    <property type="match status" value="1"/>
</dbReference>
<dbReference type="Proteomes" id="UP000197138">
    <property type="component" value="Unassembled WGS sequence"/>
</dbReference>
<dbReference type="Proteomes" id="UP000233551">
    <property type="component" value="Unassembled WGS sequence"/>
</dbReference>
<dbReference type="EMBL" id="MTKT01005815">
    <property type="protein sequence ID" value="OWM64196.1"/>
    <property type="molecule type" value="Genomic_DNA"/>
</dbReference>
<dbReference type="InterPro" id="IPR044750">
    <property type="entry name" value="C2_SRC2/BAP"/>
</dbReference>
<dbReference type="GO" id="GO:0006952">
    <property type="term" value="P:defense response"/>
    <property type="evidence" value="ECO:0007669"/>
    <property type="project" value="InterPro"/>
</dbReference>
<sequence length="173" mass="18833">MQSVEITVISCENLRVGKKPVKKNAFVTARADSPDQCCQTKMSVEGGSNPTWNDKLALDLPAGLRNGFITLEVHCRTSSGNKLVGGVNVPVSDLLGGFMPINHLQFLSYRLWDSKGDRNGIVNISTRVKSPQPYRCSQALQPKAIGVPVGEQKRIGGVVTGVPTVWLGHRYPY</sequence>
<dbReference type="InterPro" id="IPR035892">
    <property type="entry name" value="C2_domain_sf"/>
</dbReference>
<dbReference type="GeneID" id="116194590"/>
<evidence type="ECO:0000313" key="3">
    <source>
        <dbReference type="EMBL" id="PKI48823.1"/>
    </source>
</evidence>
<reference evidence="3 5" key="3">
    <citation type="submission" date="2017-11" db="EMBL/GenBank/DDBJ databases">
        <title>De-novo sequencing of pomegranate (Punica granatum L.) genome.</title>
        <authorList>
            <person name="Akparov Z."/>
            <person name="Amiraslanov A."/>
            <person name="Hajiyeva S."/>
            <person name="Abbasov M."/>
            <person name="Kaur K."/>
            <person name="Hamwieh A."/>
            <person name="Solovyev V."/>
            <person name="Salamov A."/>
            <person name="Braich B."/>
            <person name="Kosarev P."/>
            <person name="Mahmoud A."/>
            <person name="Hajiyev E."/>
            <person name="Babayeva S."/>
            <person name="Izzatullayeva V."/>
            <person name="Mammadov A."/>
            <person name="Mammadov A."/>
            <person name="Sharifova S."/>
            <person name="Ojaghi J."/>
            <person name="Eynullazada K."/>
            <person name="Bayramov B."/>
            <person name="Abdulazimova A."/>
            <person name="Shahmuradov I."/>
        </authorList>
    </citation>
    <scope>NUCLEOTIDE SEQUENCE [LARGE SCALE GENOMIC DNA]</scope>
    <source>
        <strain evidence="3">AG2017</strain>
        <strain evidence="5">cv. AG2017</strain>
        <tissue evidence="3">Leaf</tissue>
    </source>
</reference>
<dbReference type="PROSITE" id="PS50004">
    <property type="entry name" value="C2"/>
    <property type="match status" value="1"/>
</dbReference>
<reference evidence="4" key="1">
    <citation type="journal article" date="2017" name="Plant J.">
        <title>The pomegranate (Punica granatum L.) genome and the genomics of punicalagin biosynthesis.</title>
        <authorList>
            <person name="Qin G."/>
            <person name="Xu C."/>
            <person name="Ming R."/>
            <person name="Tang H."/>
            <person name="Guyot R."/>
            <person name="Kramer E.M."/>
            <person name="Hu Y."/>
            <person name="Yi X."/>
            <person name="Qi Y."/>
            <person name="Xu X."/>
            <person name="Gao Z."/>
            <person name="Pan H."/>
            <person name="Jian J."/>
            <person name="Tian Y."/>
            <person name="Yue Z."/>
            <person name="Xu Y."/>
        </authorList>
    </citation>
    <scope>NUCLEOTIDE SEQUENCE [LARGE SCALE GENOMIC DNA]</scope>
    <source>
        <strain evidence="4">cv. Dabenzi</strain>
    </source>
</reference>
<dbReference type="PANTHER" id="PTHR32246">
    <property type="entry name" value="INGRESSION PROTEIN FIC1"/>
    <property type="match status" value="1"/>
</dbReference>
<name>A0A218VUX6_PUNGR</name>
<dbReference type="Pfam" id="PF00168">
    <property type="entry name" value="C2"/>
    <property type="match status" value="1"/>
</dbReference>
<comment type="caution">
    <text evidence="2">The sequence shown here is derived from an EMBL/GenBank/DDBJ whole genome shotgun (WGS) entry which is preliminary data.</text>
</comment>